<evidence type="ECO:0000256" key="2">
    <source>
        <dbReference type="ARBA" id="ARBA00008061"/>
    </source>
</evidence>
<proteinExistence type="inferred from homology"/>
<evidence type="ECO:0000256" key="1">
    <source>
        <dbReference type="ARBA" id="ARBA00001657"/>
    </source>
</evidence>
<evidence type="ECO:0000256" key="5">
    <source>
        <dbReference type="ARBA" id="ARBA00023295"/>
    </source>
</evidence>
<comment type="catalytic activity">
    <reaction evidence="1">
        <text>Hydrolysis of terminal, non-reducing (1-&gt;4)-linked alpha-D-glucose residues with release of alpha-D-glucose.</text>
        <dbReference type="EC" id="3.2.1.20"/>
    </reaction>
</comment>
<dbReference type="GO" id="GO:0004558">
    <property type="term" value="F:alpha-1,4-glucosidase activity"/>
    <property type="evidence" value="ECO:0007669"/>
    <property type="project" value="UniProtKB-EC"/>
</dbReference>
<evidence type="ECO:0000256" key="6">
    <source>
        <dbReference type="SAM" id="SignalP"/>
    </source>
</evidence>
<organism evidence="8 9">
    <name type="scientific">Ranatra chinensis</name>
    <dbReference type="NCBI Taxonomy" id="642074"/>
    <lineage>
        <taxon>Eukaryota</taxon>
        <taxon>Metazoa</taxon>
        <taxon>Ecdysozoa</taxon>
        <taxon>Arthropoda</taxon>
        <taxon>Hexapoda</taxon>
        <taxon>Insecta</taxon>
        <taxon>Pterygota</taxon>
        <taxon>Neoptera</taxon>
        <taxon>Paraneoptera</taxon>
        <taxon>Hemiptera</taxon>
        <taxon>Heteroptera</taxon>
        <taxon>Panheteroptera</taxon>
        <taxon>Nepomorpha</taxon>
        <taxon>Nepidae</taxon>
        <taxon>Ranatrinae</taxon>
        <taxon>Ranatra</taxon>
    </lineage>
</organism>
<dbReference type="InterPro" id="IPR017853">
    <property type="entry name" value="GH"/>
</dbReference>
<dbReference type="SMART" id="SM00642">
    <property type="entry name" value="Aamy"/>
    <property type="match status" value="1"/>
</dbReference>
<comment type="caution">
    <text evidence="8">The sequence shown here is derived from an EMBL/GenBank/DDBJ whole genome shotgun (WGS) entry which is preliminary data.</text>
</comment>
<dbReference type="PANTHER" id="PTHR10357:SF179">
    <property type="entry name" value="NEUTRAL AND BASIC AMINO ACID TRANSPORT PROTEIN RBAT"/>
    <property type="match status" value="1"/>
</dbReference>
<keyword evidence="9" id="KW-1185">Reference proteome</keyword>
<reference evidence="8 9" key="1">
    <citation type="submission" date="2024-07" db="EMBL/GenBank/DDBJ databases">
        <title>Chromosome-level genome assembly of the water stick insect Ranatra chinensis (Heteroptera: Nepidae).</title>
        <authorList>
            <person name="Liu X."/>
        </authorList>
    </citation>
    <scope>NUCLEOTIDE SEQUENCE [LARGE SCALE GENOMIC DNA]</scope>
    <source>
        <strain evidence="8">Cailab_2021Rc</strain>
        <tissue evidence="8">Muscle</tissue>
    </source>
</reference>
<keyword evidence="5" id="KW-0326">Glycosidase</keyword>
<dbReference type="InterPro" id="IPR006047">
    <property type="entry name" value="GH13_cat_dom"/>
</dbReference>
<evidence type="ECO:0000313" key="8">
    <source>
        <dbReference type="EMBL" id="KAL1140799.1"/>
    </source>
</evidence>
<keyword evidence="5" id="KW-0378">Hydrolase</keyword>
<evidence type="ECO:0000256" key="3">
    <source>
        <dbReference type="ARBA" id="ARBA00012741"/>
    </source>
</evidence>
<feature type="signal peptide" evidence="6">
    <location>
        <begin position="1"/>
        <end position="15"/>
    </location>
</feature>
<gene>
    <name evidence="8" type="ORF">AAG570_000727</name>
</gene>
<accession>A0ABD0YXY2</accession>
<evidence type="ECO:0000256" key="4">
    <source>
        <dbReference type="ARBA" id="ARBA00023180"/>
    </source>
</evidence>
<dbReference type="Pfam" id="PF00128">
    <property type="entry name" value="Alpha-amylase"/>
    <property type="match status" value="1"/>
</dbReference>
<feature type="chain" id="PRO_5044761705" description="alpha-glucosidase" evidence="6">
    <location>
        <begin position="16"/>
        <end position="410"/>
    </location>
</feature>
<dbReference type="FunFam" id="3.90.400.10:FF:000001">
    <property type="entry name" value="Maltase A3, isoform A"/>
    <property type="match status" value="1"/>
</dbReference>
<dbReference type="Gene3D" id="3.90.400.10">
    <property type="entry name" value="Oligo-1,6-glucosidase, Domain 2"/>
    <property type="match status" value="1"/>
</dbReference>
<sequence>MNLGLLFLVFAAAYAADDLPWWKTEVFYQIYPRSFKDSNKDGIGDLQGITDNVDYLKSLGIGAIWLSPIYASPNADYGYDVSDYKNINKEYGDMDSFKKLMTKLNDKKIKLIMDFIPNHTSEKHPWFLQSKNRTAGYEDYYIWKDGVGVKKSPPTNWVKQLSMDGSSAWQWCEERNQYYYHVFSPSQPDLNYSNPKVLEEMKGVMDFWLHEGVSGFRMDAVPYLVETDFKDENKICSDPIYDCLNHTYTKDTESTHAILHEFTQHLEKYKEDNNLTTLVLEATSPMDQIVKYYDNDTIPFNFNLMGLKENSSAGEFVNQIKSWIDGVTDERWSNWFTGNHDSQRAASRFDRDLTDALNMIIMLLPGTPFTYYGEEIAMKDVELKNFTDIRMKSRTPFQWDGTPHAGELAL</sequence>
<dbReference type="EMBL" id="JBFDAA010000001">
    <property type="protein sequence ID" value="KAL1140799.1"/>
    <property type="molecule type" value="Genomic_DNA"/>
</dbReference>
<dbReference type="AlphaFoldDB" id="A0ABD0YXY2"/>
<dbReference type="EC" id="3.2.1.20" evidence="3"/>
<name>A0ABD0YXY2_9HEMI</name>
<keyword evidence="6" id="KW-0732">Signal</keyword>
<dbReference type="PANTHER" id="PTHR10357">
    <property type="entry name" value="ALPHA-AMYLASE FAMILY MEMBER"/>
    <property type="match status" value="1"/>
</dbReference>
<protein>
    <recommendedName>
        <fullName evidence="3">alpha-glucosidase</fullName>
        <ecNumber evidence="3">3.2.1.20</ecNumber>
    </recommendedName>
</protein>
<dbReference type="SUPFAM" id="SSF51445">
    <property type="entry name" value="(Trans)glycosidases"/>
    <property type="match status" value="1"/>
</dbReference>
<dbReference type="Gene3D" id="3.20.20.80">
    <property type="entry name" value="Glycosidases"/>
    <property type="match status" value="1"/>
</dbReference>
<keyword evidence="4" id="KW-0325">Glycoprotein</keyword>
<feature type="domain" description="Glycosyl hydrolase family 13 catalytic" evidence="7">
    <location>
        <begin position="29"/>
        <end position="398"/>
    </location>
</feature>
<dbReference type="InterPro" id="IPR045857">
    <property type="entry name" value="O16G_dom_2"/>
</dbReference>
<comment type="similarity">
    <text evidence="2">Belongs to the glycosyl hydrolase 13 family.</text>
</comment>
<evidence type="ECO:0000259" key="7">
    <source>
        <dbReference type="SMART" id="SM00642"/>
    </source>
</evidence>
<dbReference type="Proteomes" id="UP001558652">
    <property type="component" value="Unassembled WGS sequence"/>
</dbReference>
<evidence type="ECO:0000313" key="9">
    <source>
        <dbReference type="Proteomes" id="UP001558652"/>
    </source>
</evidence>